<dbReference type="Proteomes" id="UP000066049">
    <property type="component" value="Chromosome"/>
</dbReference>
<protein>
    <submittedName>
        <fullName evidence="2">Uncharacterized protein</fullName>
    </submittedName>
</protein>
<proteinExistence type="predicted"/>
<name>A0A0M4SIM8_9BACT</name>
<evidence type="ECO:0000313" key="2">
    <source>
        <dbReference type="EMBL" id="ALF48353.1"/>
    </source>
</evidence>
<feature type="coiled-coil region" evidence="1">
    <location>
        <begin position="63"/>
        <end position="109"/>
    </location>
</feature>
<evidence type="ECO:0000256" key="1">
    <source>
        <dbReference type="SAM" id="Coils"/>
    </source>
</evidence>
<dbReference type="RefSeq" id="WP_054197261.1">
    <property type="nucleotide sequence ID" value="NZ_CABMKQ010000033.1"/>
</dbReference>
<keyword evidence="1" id="KW-0175">Coiled coil</keyword>
<dbReference type="AlphaFoldDB" id="A0A0M4SIM8"/>
<sequence length="412" mass="46747">MNSLEQNLHDYKSSDGLLISIKALCNNFFQDAANKDINALPEILKAKMNELYDKMNKEDLINAKNLKSAMEGINQAIVGTEEKALYELLDKKDELNRAIEAKREEIKNRLKISFEAAEEVIKDRNFSEKEEILELLNNAIIRETRLLGILKESAQIAFLTTLEGAKDVEETAGAIAKNMTYVAIIGGEFSKERILEISKNIIIAAANLADEGHIFAKELISGAISGTRDGILRAIEKLKDEAKFAPDELRLNSQLLNLKNIDEEFIALLRELEKEFEGVARNEIENVINSELDTNLAKFKRISDQAREQIISRIEELKSNGMAKLMSEANNKFEALKQELNDKSKKLKLNFDTNDKIEEIKQEIANLEKKANEKFEDIKQIDIKSEAKKFGDRAYQAAKDLLNVIKKDKKED</sequence>
<evidence type="ECO:0000313" key="3">
    <source>
        <dbReference type="Proteomes" id="UP000066049"/>
    </source>
</evidence>
<dbReference type="GeneID" id="28663394"/>
<accession>A0A0M4SIM8</accession>
<feature type="coiled-coil region" evidence="1">
    <location>
        <begin position="323"/>
        <end position="384"/>
    </location>
</feature>
<dbReference type="KEGG" id="ccoc:CCON33237_1713"/>
<dbReference type="EMBL" id="CP012541">
    <property type="protein sequence ID" value="ALF48353.1"/>
    <property type="molecule type" value="Genomic_DNA"/>
</dbReference>
<gene>
    <name evidence="2" type="ORF">CCON33237_1713</name>
</gene>
<reference evidence="3" key="1">
    <citation type="submission" date="2015-08" db="EMBL/GenBank/DDBJ databases">
        <title>Comparative genomics of the Campylobacter concisus group.</title>
        <authorList>
            <person name="Miller W.G."/>
            <person name="Yee E."/>
            <person name="Chapman M.H."/>
            <person name="Huynh S."/>
            <person name="Bono J.L."/>
            <person name="On S.L.W."/>
            <person name="St Leger J."/>
            <person name="Foster G."/>
            <person name="Parker C.T."/>
        </authorList>
    </citation>
    <scope>NUCLEOTIDE SEQUENCE [LARGE SCALE GENOMIC DNA]</scope>
    <source>
        <strain evidence="3">ATCC 33237</strain>
    </source>
</reference>
<dbReference type="PATRIC" id="fig|199.248.peg.1766"/>
<organism evidence="2 3">
    <name type="scientific">Campylobacter concisus</name>
    <dbReference type="NCBI Taxonomy" id="199"/>
    <lineage>
        <taxon>Bacteria</taxon>
        <taxon>Pseudomonadati</taxon>
        <taxon>Campylobacterota</taxon>
        <taxon>Epsilonproteobacteria</taxon>
        <taxon>Campylobacterales</taxon>
        <taxon>Campylobacteraceae</taxon>
        <taxon>Campylobacter</taxon>
    </lineage>
</organism>